<evidence type="ECO:0000313" key="2">
    <source>
        <dbReference type="Proteomes" id="UP001516023"/>
    </source>
</evidence>
<sequence>MAVFVMGFLCINDPLTHVLASLPASSSADALEAARFEQLPPTVFAPGGRLHGVERVARESSPPGDDESSCAVIALRCCSKRSRETEETDLVDDAVNGPFAVVSGIGAISPFLHRDEACDTRQDSKKNEGGCYLPLVMEYDESSNLDSHPTPISVISPSIVVGVGGKGIDSAVLLRRAAEVCSSMYKSDNGGVEWFMSHSLEGINENFSVGPIGGAARVETSTLARRIADLAQSSTQSLGGKSGRMLSSSLLVVGPNEERTNNDDYCGDDDFVIWRVDPTGQFWKLDASAVGRAAINVESELLDKVRKWMKNNNKQTDSEEPEVDISNADTNAYLSSLSVEEAVTVANDCLVNGIMSSMKRNNQNSDGLLDNSIIEKALRRRLKTTTIRPGPFGVSNPYIELISG</sequence>
<proteinExistence type="predicted"/>
<dbReference type="Proteomes" id="UP001516023">
    <property type="component" value="Unassembled WGS sequence"/>
</dbReference>
<dbReference type="Gene3D" id="3.60.20.10">
    <property type="entry name" value="Glutamine Phosphoribosylpyrophosphate, subunit 1, domain 1"/>
    <property type="match status" value="1"/>
</dbReference>
<gene>
    <name evidence="1" type="ORF">HJC23_004605</name>
</gene>
<keyword evidence="2" id="KW-1185">Reference proteome</keyword>
<dbReference type="InterPro" id="IPR029055">
    <property type="entry name" value="Ntn_hydrolases_N"/>
</dbReference>
<organism evidence="1 2">
    <name type="scientific">Cyclotella cryptica</name>
    <dbReference type="NCBI Taxonomy" id="29204"/>
    <lineage>
        <taxon>Eukaryota</taxon>
        <taxon>Sar</taxon>
        <taxon>Stramenopiles</taxon>
        <taxon>Ochrophyta</taxon>
        <taxon>Bacillariophyta</taxon>
        <taxon>Coscinodiscophyceae</taxon>
        <taxon>Thalassiosirophycidae</taxon>
        <taxon>Stephanodiscales</taxon>
        <taxon>Stephanodiscaceae</taxon>
        <taxon>Cyclotella</taxon>
    </lineage>
</organism>
<protein>
    <submittedName>
        <fullName evidence="1">Uncharacterized protein</fullName>
    </submittedName>
</protein>
<dbReference type="EMBL" id="JABMIG020000043">
    <property type="protein sequence ID" value="KAL3798817.1"/>
    <property type="molecule type" value="Genomic_DNA"/>
</dbReference>
<comment type="caution">
    <text evidence="1">The sequence shown here is derived from an EMBL/GenBank/DDBJ whole genome shotgun (WGS) entry which is preliminary data.</text>
</comment>
<name>A0ABD3QF77_9STRA</name>
<dbReference type="SUPFAM" id="SSF56235">
    <property type="entry name" value="N-terminal nucleophile aminohydrolases (Ntn hydrolases)"/>
    <property type="match status" value="1"/>
</dbReference>
<evidence type="ECO:0000313" key="1">
    <source>
        <dbReference type="EMBL" id="KAL3798817.1"/>
    </source>
</evidence>
<dbReference type="AlphaFoldDB" id="A0ABD3QF77"/>
<accession>A0ABD3QF77</accession>
<reference evidence="1 2" key="1">
    <citation type="journal article" date="2020" name="G3 (Bethesda)">
        <title>Improved Reference Genome for Cyclotella cryptica CCMP332, a Model for Cell Wall Morphogenesis, Salinity Adaptation, and Lipid Production in Diatoms (Bacillariophyta).</title>
        <authorList>
            <person name="Roberts W.R."/>
            <person name="Downey K.M."/>
            <person name="Ruck E.C."/>
            <person name="Traller J.C."/>
            <person name="Alverson A.J."/>
        </authorList>
    </citation>
    <scope>NUCLEOTIDE SEQUENCE [LARGE SCALE GENOMIC DNA]</scope>
    <source>
        <strain evidence="1 2">CCMP332</strain>
    </source>
</reference>